<evidence type="ECO:0000313" key="1">
    <source>
        <dbReference type="EMBL" id="HAF1615704.1"/>
    </source>
</evidence>
<comment type="caution">
    <text evidence="1">The sequence shown here is derived from an EMBL/GenBank/DDBJ whole genome shotgun (WGS) entry which is preliminary data.</text>
</comment>
<name>A0A742UHE5_SALER</name>
<dbReference type="EMBL" id="DAAUKO010000015">
    <property type="protein sequence ID" value="HAF1615704.1"/>
    <property type="molecule type" value="Genomic_DNA"/>
</dbReference>
<proteinExistence type="predicted"/>
<protein>
    <recommendedName>
        <fullName evidence="2">Bacteriocin</fullName>
    </recommendedName>
</protein>
<reference evidence="1" key="1">
    <citation type="journal article" date="2018" name="Genome Biol.">
        <title>SKESA: strategic k-mer extension for scrupulous assemblies.</title>
        <authorList>
            <person name="Souvorov A."/>
            <person name="Agarwala R."/>
            <person name="Lipman D.J."/>
        </authorList>
    </citation>
    <scope>NUCLEOTIDE SEQUENCE</scope>
    <source>
        <strain evidence="1">MA.03-3818</strain>
    </source>
</reference>
<organism evidence="1">
    <name type="scientific">Salmonella enterica</name>
    <name type="common">Salmonella choleraesuis</name>
    <dbReference type="NCBI Taxonomy" id="28901"/>
    <lineage>
        <taxon>Bacteria</taxon>
        <taxon>Pseudomonadati</taxon>
        <taxon>Pseudomonadota</taxon>
        <taxon>Gammaproteobacteria</taxon>
        <taxon>Enterobacterales</taxon>
        <taxon>Enterobacteriaceae</taxon>
        <taxon>Salmonella</taxon>
    </lineage>
</organism>
<sequence length="58" mass="6896">MKDISKEDAVNVSGGMKWHGMRESKNVIDTRSGVAKTYYMGKYRYNPFATYRYFGRFW</sequence>
<reference evidence="1" key="2">
    <citation type="submission" date="2020-02" db="EMBL/GenBank/DDBJ databases">
        <authorList>
            <consortium name="NCBI Pathogen Detection Project"/>
        </authorList>
    </citation>
    <scope>NUCLEOTIDE SEQUENCE</scope>
    <source>
        <strain evidence="1">MA.03-3818</strain>
    </source>
</reference>
<dbReference type="AlphaFoldDB" id="A0A742UHE5"/>
<accession>A0A742UHE5</accession>
<evidence type="ECO:0008006" key="2">
    <source>
        <dbReference type="Google" id="ProtNLM"/>
    </source>
</evidence>
<gene>
    <name evidence="1" type="ORF">G9B49_004730</name>
</gene>